<protein>
    <recommendedName>
        <fullName evidence="4">F-box domain-containing protein</fullName>
    </recommendedName>
</protein>
<dbReference type="PANTHER" id="PTHR31379">
    <property type="entry name" value="F-BOX C PROTEIN-RELATED-RELATED"/>
    <property type="match status" value="1"/>
</dbReference>
<name>A0A2G5V7K4_9PELO</name>
<keyword evidence="1" id="KW-1133">Transmembrane helix</keyword>
<accession>A0A2G5V7K4</accession>
<keyword evidence="3" id="KW-1185">Reference proteome</keyword>
<dbReference type="AlphaFoldDB" id="A0A2G5V7K4"/>
<dbReference type="PANTHER" id="PTHR31379:SF1">
    <property type="entry name" value="F-BOX C PROTEIN-RELATED"/>
    <property type="match status" value="1"/>
</dbReference>
<keyword evidence="1" id="KW-0812">Transmembrane</keyword>
<feature type="transmembrane region" description="Helical" evidence="1">
    <location>
        <begin position="352"/>
        <end position="376"/>
    </location>
</feature>
<evidence type="ECO:0000256" key="1">
    <source>
        <dbReference type="SAM" id="Phobius"/>
    </source>
</evidence>
<keyword evidence="1" id="KW-0472">Membrane</keyword>
<dbReference type="Proteomes" id="UP000230233">
    <property type="component" value="Chromosome II"/>
</dbReference>
<reference evidence="3" key="1">
    <citation type="submission" date="2017-10" db="EMBL/GenBank/DDBJ databases">
        <title>Rapid genome shrinkage in a self-fertile nematode reveals novel sperm competition proteins.</title>
        <authorList>
            <person name="Yin D."/>
            <person name="Schwarz E.M."/>
            <person name="Thomas C.G."/>
            <person name="Felde R.L."/>
            <person name="Korf I.F."/>
            <person name="Cutter A.D."/>
            <person name="Schartner C.M."/>
            <person name="Ralston E.J."/>
            <person name="Meyer B.J."/>
            <person name="Haag E.S."/>
        </authorList>
    </citation>
    <scope>NUCLEOTIDE SEQUENCE [LARGE SCALE GENOMIC DNA]</scope>
    <source>
        <strain evidence="3">JU1422</strain>
    </source>
</reference>
<proteinExistence type="predicted"/>
<organism evidence="2 3">
    <name type="scientific">Caenorhabditis nigoni</name>
    <dbReference type="NCBI Taxonomy" id="1611254"/>
    <lineage>
        <taxon>Eukaryota</taxon>
        <taxon>Metazoa</taxon>
        <taxon>Ecdysozoa</taxon>
        <taxon>Nematoda</taxon>
        <taxon>Chromadorea</taxon>
        <taxon>Rhabditida</taxon>
        <taxon>Rhabditina</taxon>
        <taxon>Rhabditomorpha</taxon>
        <taxon>Rhabditoidea</taxon>
        <taxon>Rhabditidae</taxon>
        <taxon>Peloderinae</taxon>
        <taxon>Caenorhabditis</taxon>
    </lineage>
</organism>
<evidence type="ECO:0000313" key="3">
    <source>
        <dbReference type="Proteomes" id="UP000230233"/>
    </source>
</evidence>
<evidence type="ECO:0000313" key="2">
    <source>
        <dbReference type="EMBL" id="PIC47768.1"/>
    </source>
</evidence>
<dbReference type="Pfam" id="PF12078">
    <property type="entry name" value="DUF3557"/>
    <property type="match status" value="1"/>
</dbReference>
<evidence type="ECO:0008006" key="4">
    <source>
        <dbReference type="Google" id="ProtNLM"/>
    </source>
</evidence>
<gene>
    <name evidence="2" type="primary">Cnig_chr_II.g6999</name>
    <name evidence="2" type="ORF">B9Z55_006999</name>
</gene>
<sequence length="377" mass="43462">MPIVSYPVLRCIFEHIEANCRFSISTRCCEISRVEKRIPLRVDQIFFQEYAVQMNDTEYKIASEDPKKEMWRNHRRTPKQPLILRLYNCNSTFSVKKKIPKSYGVEVATRKLAEFLLGGRNNIRVKLLVVTHNGYKTMEYLYGISEMKVSALTSIENGLSRCYPLIQSPLKVLYLYAFHPTDFESQIARTAEKLSIMLYGYEKPDIWLETHRNLPNKEVVIGTLDYLLTDMKILDLIEHWRKTRKAVGSSFSVCKVNGASIEKFSENVKERFQGNYVALTNTNTFLNIKAVSIKIDSESKIVIYGIKTDRMAEMLLKIVMKVVDVGSSAEIQEETSPLKETMIIHRRTLNNSALIVLPLLGLLLALFVGSMLTYYYH</sequence>
<comment type="caution">
    <text evidence="2">The sequence shown here is derived from an EMBL/GenBank/DDBJ whole genome shotgun (WGS) entry which is preliminary data.</text>
</comment>
<dbReference type="InterPro" id="IPR021942">
    <property type="entry name" value="DUF3557"/>
</dbReference>
<dbReference type="EMBL" id="PDUG01000002">
    <property type="protein sequence ID" value="PIC47768.1"/>
    <property type="molecule type" value="Genomic_DNA"/>
</dbReference>